<dbReference type="EMBL" id="BAABKG010000005">
    <property type="protein sequence ID" value="GAA5154453.1"/>
    <property type="molecule type" value="Genomic_DNA"/>
</dbReference>
<dbReference type="Gene3D" id="1.10.287.1060">
    <property type="entry name" value="ESAT-6-like"/>
    <property type="match status" value="1"/>
</dbReference>
<organism evidence="2 3">
    <name type="scientific">Nocardioides marinquilinus</name>
    <dbReference type="NCBI Taxonomy" id="1210400"/>
    <lineage>
        <taxon>Bacteria</taxon>
        <taxon>Bacillati</taxon>
        <taxon>Actinomycetota</taxon>
        <taxon>Actinomycetes</taxon>
        <taxon>Propionibacteriales</taxon>
        <taxon>Nocardioidaceae</taxon>
        <taxon>Nocardioides</taxon>
    </lineage>
</organism>
<evidence type="ECO:0000313" key="3">
    <source>
        <dbReference type="Proteomes" id="UP001500221"/>
    </source>
</evidence>
<accession>A0ABP9Q425</accession>
<dbReference type="RefSeq" id="WP_345462418.1">
    <property type="nucleotide sequence ID" value="NZ_BAABKG010000005.1"/>
</dbReference>
<reference evidence="3" key="1">
    <citation type="journal article" date="2019" name="Int. J. Syst. Evol. Microbiol.">
        <title>The Global Catalogue of Microorganisms (GCM) 10K type strain sequencing project: providing services to taxonomists for standard genome sequencing and annotation.</title>
        <authorList>
            <consortium name="The Broad Institute Genomics Platform"/>
            <consortium name="The Broad Institute Genome Sequencing Center for Infectious Disease"/>
            <person name="Wu L."/>
            <person name="Ma J."/>
        </authorList>
    </citation>
    <scope>NUCLEOTIDE SEQUENCE [LARGE SCALE GENOMIC DNA]</scope>
    <source>
        <strain evidence="3">JCM 18459</strain>
    </source>
</reference>
<evidence type="ECO:0000313" key="2">
    <source>
        <dbReference type="EMBL" id="GAA5154453.1"/>
    </source>
</evidence>
<sequence length="87" mass="9833">MAMKGMDVEAGRQASQQINQGSQELETLTGRLTQVIQGFDWIGPDADRTRETWNGDYVTQLQRITQSLQEFSTLINNQAQEQETVSN</sequence>
<comment type="caution">
    <text evidence="2">The sequence shown here is derived from an EMBL/GenBank/DDBJ whole genome shotgun (WGS) entry which is preliminary data.</text>
</comment>
<feature type="compositionally biased region" description="Basic and acidic residues" evidence="1">
    <location>
        <begin position="1"/>
        <end position="10"/>
    </location>
</feature>
<keyword evidence="3" id="KW-1185">Reference proteome</keyword>
<gene>
    <name evidence="2" type="ORF">GCM10023340_38020</name>
</gene>
<feature type="region of interest" description="Disordered" evidence="1">
    <location>
        <begin position="1"/>
        <end position="22"/>
    </location>
</feature>
<feature type="compositionally biased region" description="Polar residues" evidence="1">
    <location>
        <begin position="13"/>
        <end position="22"/>
    </location>
</feature>
<proteinExistence type="predicted"/>
<protein>
    <submittedName>
        <fullName evidence="2">WXG100 family type VII secretion target</fullName>
    </submittedName>
</protein>
<dbReference type="Proteomes" id="UP001500221">
    <property type="component" value="Unassembled WGS sequence"/>
</dbReference>
<evidence type="ECO:0000256" key="1">
    <source>
        <dbReference type="SAM" id="MobiDB-lite"/>
    </source>
</evidence>
<name>A0ABP9Q425_9ACTN</name>